<dbReference type="InterPro" id="IPR018300">
    <property type="entry name" value="Aminotrans_IV_CS"/>
</dbReference>
<dbReference type="GO" id="GO:0016829">
    <property type="term" value="F:lyase activity"/>
    <property type="evidence" value="ECO:0007669"/>
    <property type="project" value="UniProtKB-KW"/>
</dbReference>
<dbReference type="Proteomes" id="UP000281431">
    <property type="component" value="Unassembled WGS sequence"/>
</dbReference>
<gene>
    <name evidence="5" type="ORF">EA472_01315</name>
</gene>
<dbReference type="Gene3D" id="3.30.470.10">
    <property type="match status" value="1"/>
</dbReference>
<dbReference type="InterPro" id="IPR050571">
    <property type="entry name" value="Class-IV_PLP-Dep_Aminotrnsfr"/>
</dbReference>
<evidence type="ECO:0000313" key="6">
    <source>
        <dbReference type="Proteomes" id="UP000281431"/>
    </source>
</evidence>
<evidence type="ECO:0000256" key="1">
    <source>
        <dbReference type="ARBA" id="ARBA00001933"/>
    </source>
</evidence>
<keyword evidence="6" id="KW-1185">Reference proteome</keyword>
<dbReference type="Pfam" id="PF01063">
    <property type="entry name" value="Aminotran_4"/>
    <property type="match status" value="1"/>
</dbReference>
<keyword evidence="3" id="KW-0663">Pyridoxal phosphate</keyword>
<dbReference type="GO" id="GO:0046394">
    <property type="term" value="P:carboxylic acid biosynthetic process"/>
    <property type="evidence" value="ECO:0007669"/>
    <property type="project" value="UniProtKB-ARBA"/>
</dbReference>
<dbReference type="AlphaFoldDB" id="A0A3N6NSM7"/>
<name>A0A3N6NSM7_NATCH</name>
<dbReference type="SUPFAM" id="SSF56752">
    <property type="entry name" value="D-aminoacid aminotransferase-like PLP-dependent enzymes"/>
    <property type="match status" value="1"/>
</dbReference>
<dbReference type="InterPro" id="IPR043131">
    <property type="entry name" value="BCAT-like_N"/>
</dbReference>
<comment type="caution">
    <text evidence="5">The sequence shown here is derived from an EMBL/GenBank/DDBJ whole genome shotgun (WGS) entry which is preliminary data.</text>
</comment>
<protein>
    <submittedName>
        <fullName evidence="5">Aminodeoxychorismate lyase</fullName>
    </submittedName>
</protein>
<dbReference type="GO" id="GO:0008652">
    <property type="term" value="P:amino acid biosynthetic process"/>
    <property type="evidence" value="ECO:0007669"/>
    <property type="project" value="UniProtKB-ARBA"/>
</dbReference>
<dbReference type="OrthoDB" id="196861at2157"/>
<dbReference type="Gene3D" id="3.20.10.10">
    <property type="entry name" value="D-amino Acid Aminotransferase, subunit A, domain 2"/>
    <property type="match status" value="1"/>
</dbReference>
<sequence>MTDERYYHVDGEVVPATEATVSVDDRGFRYGDGAFETMRAYGGTILEWDAHAARLERTCEALSLAHGVSLDDLRERIDETLAANDLTDAYVRLSITRGVQPGKLTPRPEVDPTVVIVVRPLPRGGLEGSPVWDGPATVRSVEIRRIPDEAIPSAAKTHNYLNGILARIELAASGSAGDASDADEALMFDLEGGVAEGATSNLFFVDDGRLHTPSIDGPVLPGITRETVLELAEAADVPTEEGRYELDDVLEADEAFLTNRTWELRPVAAIDGRSIGGGPITDRLSRLYDEYVETTCYRR</sequence>
<dbReference type="PANTHER" id="PTHR42743:SF11">
    <property type="entry name" value="AMINODEOXYCHORISMATE LYASE"/>
    <property type="match status" value="1"/>
</dbReference>
<dbReference type="InterPro" id="IPR036038">
    <property type="entry name" value="Aminotransferase-like"/>
</dbReference>
<proteinExistence type="inferred from homology"/>
<evidence type="ECO:0000256" key="3">
    <source>
        <dbReference type="ARBA" id="ARBA00022898"/>
    </source>
</evidence>
<evidence type="ECO:0000256" key="2">
    <source>
        <dbReference type="ARBA" id="ARBA00009320"/>
    </source>
</evidence>
<dbReference type="PROSITE" id="PS00770">
    <property type="entry name" value="AA_TRANSFER_CLASS_4"/>
    <property type="match status" value="1"/>
</dbReference>
<keyword evidence="5" id="KW-0456">Lyase</keyword>
<dbReference type="InterPro" id="IPR001544">
    <property type="entry name" value="Aminotrans_IV"/>
</dbReference>
<dbReference type="InterPro" id="IPR043132">
    <property type="entry name" value="BCAT-like_C"/>
</dbReference>
<dbReference type="PANTHER" id="PTHR42743">
    <property type="entry name" value="AMINO-ACID AMINOTRANSFERASE"/>
    <property type="match status" value="1"/>
</dbReference>
<dbReference type="EMBL" id="REFZ01000001">
    <property type="protein sequence ID" value="RQH03253.1"/>
    <property type="molecule type" value="Genomic_DNA"/>
</dbReference>
<dbReference type="FunFam" id="3.20.10.10:FF:000002">
    <property type="entry name" value="D-alanine aminotransferase"/>
    <property type="match status" value="1"/>
</dbReference>
<reference evidence="5 6" key="1">
    <citation type="submission" date="2018-10" db="EMBL/GenBank/DDBJ databases">
        <title>Natrarchaeobius chitinivorans gen. nov., sp. nov., and Natrarchaeobius haloalkaliphilus sp. nov., alkaliphilic, chitin-utilizing haloarchaea from hypersaline alkaline lakes.</title>
        <authorList>
            <person name="Sorokin D.Y."/>
            <person name="Elcheninov A.G."/>
            <person name="Kostrikina N.A."/>
            <person name="Bale N.J."/>
            <person name="Sinninghe Damste J.S."/>
            <person name="Khijniak T.V."/>
            <person name="Kublanov I.V."/>
            <person name="Toshchakov S.V."/>
        </authorList>
    </citation>
    <scope>NUCLEOTIDE SEQUENCE [LARGE SCALE GENOMIC DNA]</scope>
    <source>
        <strain evidence="5 6">AArcht7</strain>
    </source>
</reference>
<evidence type="ECO:0000256" key="4">
    <source>
        <dbReference type="RuleBase" id="RU004106"/>
    </source>
</evidence>
<accession>A0A3N6NSM7</accession>
<organism evidence="5 6">
    <name type="scientific">Natrarchaeobius chitinivorans</name>
    <dbReference type="NCBI Taxonomy" id="1679083"/>
    <lineage>
        <taxon>Archaea</taxon>
        <taxon>Methanobacteriati</taxon>
        <taxon>Methanobacteriota</taxon>
        <taxon>Stenosarchaea group</taxon>
        <taxon>Halobacteria</taxon>
        <taxon>Halobacteriales</taxon>
        <taxon>Natrialbaceae</taxon>
        <taxon>Natrarchaeobius</taxon>
    </lineage>
</organism>
<comment type="similarity">
    <text evidence="2 4">Belongs to the class-IV pyridoxal-phosphate-dependent aminotransferase family.</text>
</comment>
<comment type="cofactor">
    <cofactor evidence="1">
        <name>pyridoxal 5'-phosphate</name>
        <dbReference type="ChEBI" id="CHEBI:597326"/>
    </cofactor>
</comment>
<evidence type="ECO:0000313" key="5">
    <source>
        <dbReference type="EMBL" id="RQH03253.1"/>
    </source>
</evidence>
<dbReference type="CDD" id="cd00449">
    <property type="entry name" value="PLPDE_IV"/>
    <property type="match status" value="1"/>
</dbReference>